<dbReference type="InterPro" id="IPR004074">
    <property type="entry name" value="IL-1_rcpt_I/II-typ"/>
</dbReference>
<dbReference type="FunFam" id="2.60.40.10:FF:000188">
    <property type="entry name" value="Interleukin-1 receptor accessory protein-like 1"/>
    <property type="match status" value="1"/>
</dbReference>
<dbReference type="PRINTS" id="PR01536">
    <property type="entry name" value="INTRLKN1R12F"/>
</dbReference>
<dbReference type="Proteomes" id="UP001318040">
    <property type="component" value="Chromosome 8"/>
</dbReference>
<comment type="similarity">
    <text evidence="2">Belongs to the interleukin-1 receptor family.</text>
</comment>
<evidence type="ECO:0000313" key="23">
    <source>
        <dbReference type="Proteomes" id="UP001318040"/>
    </source>
</evidence>
<dbReference type="PANTHER" id="PTHR11890:SF44">
    <property type="entry name" value="X-LINKED INTERLEUKIN-1 RECEPTOR ACCESSORY PROTEIN-LIKE 2"/>
    <property type="match status" value="1"/>
</dbReference>
<keyword evidence="14" id="KW-0675">Receptor</keyword>
<keyword evidence="7" id="KW-0677">Repeat</keyword>
<feature type="domain" description="Ig-like" evidence="22">
    <location>
        <begin position="252"/>
        <end position="360"/>
    </location>
</feature>
<organism evidence="23 24">
    <name type="scientific">Petromyzon marinus</name>
    <name type="common">Sea lamprey</name>
    <dbReference type="NCBI Taxonomy" id="7757"/>
    <lineage>
        <taxon>Eukaryota</taxon>
        <taxon>Metazoa</taxon>
        <taxon>Chordata</taxon>
        <taxon>Craniata</taxon>
        <taxon>Vertebrata</taxon>
        <taxon>Cyclostomata</taxon>
        <taxon>Hyperoartia</taxon>
        <taxon>Petromyzontiformes</taxon>
        <taxon>Petromyzontidae</taxon>
        <taxon>Petromyzon</taxon>
    </lineage>
</organism>
<dbReference type="InterPro" id="IPR041416">
    <property type="entry name" value="IL-1RAcP-like_ig"/>
</dbReference>
<keyword evidence="11" id="KW-0520">NAD</keyword>
<dbReference type="RefSeq" id="XP_032805613.1">
    <property type="nucleotide sequence ID" value="XM_032949722.1"/>
</dbReference>
<keyword evidence="13" id="KW-1015">Disulfide bond</keyword>
<evidence type="ECO:0000256" key="7">
    <source>
        <dbReference type="ARBA" id="ARBA00022737"/>
    </source>
</evidence>
<dbReference type="Pfam" id="PF13895">
    <property type="entry name" value="Ig_2"/>
    <property type="match status" value="1"/>
</dbReference>
<feature type="domain" description="Ig-like" evidence="22">
    <location>
        <begin position="166"/>
        <end position="240"/>
    </location>
</feature>
<dbReference type="GO" id="GO:0004908">
    <property type="term" value="F:interleukin-1 receptor activity"/>
    <property type="evidence" value="ECO:0007669"/>
    <property type="project" value="InterPro"/>
</dbReference>
<evidence type="ECO:0000256" key="10">
    <source>
        <dbReference type="ARBA" id="ARBA00022989"/>
    </source>
</evidence>
<evidence type="ECO:0000256" key="6">
    <source>
        <dbReference type="ARBA" id="ARBA00022729"/>
    </source>
</evidence>
<evidence type="ECO:0000256" key="16">
    <source>
        <dbReference type="ARBA" id="ARBA00023198"/>
    </source>
</evidence>
<keyword evidence="9" id="KW-0945">Host-virus interaction</keyword>
<dbReference type="AlphaFoldDB" id="A0AAJ7WR31"/>
<dbReference type="InterPro" id="IPR015621">
    <property type="entry name" value="IL-1_rcpt_fam"/>
</dbReference>
<dbReference type="InterPro" id="IPR003599">
    <property type="entry name" value="Ig_sub"/>
</dbReference>
<keyword evidence="10" id="KW-1133">Transmembrane helix</keyword>
<dbReference type="KEGG" id="pmrn:116940232"/>
<keyword evidence="17" id="KW-0922">Interferon antiviral system evasion</keyword>
<dbReference type="SUPFAM" id="SSF48726">
    <property type="entry name" value="Immunoglobulin"/>
    <property type="match status" value="3"/>
</dbReference>
<evidence type="ECO:0000256" key="20">
    <source>
        <dbReference type="ARBA" id="ARBA00041012"/>
    </source>
</evidence>
<keyword evidence="16" id="KW-0395">Inflammatory response</keyword>
<comment type="subcellular location">
    <subcellularLocation>
        <location evidence="1">Membrane</location>
        <topology evidence="1">Single-pass type I membrane protein</topology>
    </subcellularLocation>
</comment>
<dbReference type="SMART" id="SM00408">
    <property type="entry name" value="IGc2"/>
    <property type="match status" value="2"/>
</dbReference>
<evidence type="ECO:0000256" key="15">
    <source>
        <dbReference type="ARBA" id="ARBA00023180"/>
    </source>
</evidence>
<evidence type="ECO:0000256" key="5">
    <source>
        <dbReference type="ARBA" id="ARBA00022692"/>
    </source>
</evidence>
<comment type="subunit">
    <text evidence="19">Interacts with host IFNA1.</text>
</comment>
<keyword evidence="5" id="KW-0812">Transmembrane</keyword>
<keyword evidence="18" id="KW-0393">Immunoglobulin domain</keyword>
<comment type="function">
    <text evidence="21">Counteracts the antiviral effects of host IFN-alpha/beta and key IFN-inducible proteins involved in viral RNA degradation suxh as host OAS1. Acts as a soluble IFN-alpha receptor and thus inhibits the interaction between host IFN-alpha and its receptor.</text>
</comment>
<dbReference type="InterPro" id="IPR013783">
    <property type="entry name" value="Ig-like_fold"/>
</dbReference>
<gene>
    <name evidence="24" type="primary">LOC116940232</name>
</gene>
<dbReference type="SMART" id="SM00409">
    <property type="entry name" value="IG"/>
    <property type="match status" value="3"/>
</dbReference>
<name>A0AAJ7WR31_PETMA</name>
<sequence>MVILCIAMFHQQVQEIAMTLKNRMGTCLFILYLSMSANCFNYQSTRTPKNHVCITDKILHVEALEGDASMIACDLSNEISTSDATAVRWHKVSNDSSSQRALAFEEHRVVEDGHAVWFLPSHRDDQGLYVCHLQNAISCINFTVAIRENRLCYSGNNVYSSFTKSGKNKRLFCPRDILQSSENANFTWYKNCRAIDTSAEQNRGNELTIHNVTVKDAGKYTCEVHFQKFGRHHKASKTFSLQVKEIVMGKKPEILQPRKNNFRNVSLGQAVNITCKVMYNLGHDLYPLVWWTSNGIFIEDNHEENGLIESSYRNVSSNETCSVIERTLTINKVQPNHLGYTFTCFAQNGVGMNSASVRLQQQCSSMGVRSKASKKALYRILFFVLPFFILLL</sequence>
<dbReference type="FunFam" id="2.60.40.10:FF:000284">
    <property type="entry name" value="interleukin-1 receptor accessory protein-like 1"/>
    <property type="match status" value="1"/>
</dbReference>
<evidence type="ECO:0000256" key="11">
    <source>
        <dbReference type="ARBA" id="ARBA00023027"/>
    </source>
</evidence>
<evidence type="ECO:0000256" key="17">
    <source>
        <dbReference type="ARBA" id="ARBA00023258"/>
    </source>
</evidence>
<evidence type="ECO:0000256" key="1">
    <source>
        <dbReference type="ARBA" id="ARBA00004479"/>
    </source>
</evidence>
<evidence type="ECO:0000256" key="21">
    <source>
        <dbReference type="ARBA" id="ARBA00045444"/>
    </source>
</evidence>
<protein>
    <recommendedName>
        <fullName evidence="20">Soluble interferon alpha/beta receptor OPG204</fullName>
    </recommendedName>
</protein>
<keyword evidence="12" id="KW-0472">Membrane</keyword>
<feature type="domain" description="Ig-like" evidence="22">
    <location>
        <begin position="48"/>
        <end position="147"/>
    </location>
</feature>
<evidence type="ECO:0000256" key="4">
    <source>
        <dbReference type="ARBA" id="ARBA00022632"/>
    </source>
</evidence>
<dbReference type="PANTHER" id="PTHR11890">
    <property type="entry name" value="INTERLEUKIN-1 RECEPTOR FAMILY MEMBER"/>
    <property type="match status" value="1"/>
</dbReference>
<proteinExistence type="inferred from homology"/>
<evidence type="ECO:0000256" key="2">
    <source>
        <dbReference type="ARBA" id="ARBA00009752"/>
    </source>
</evidence>
<evidence type="ECO:0000259" key="22">
    <source>
        <dbReference type="PROSITE" id="PS50835"/>
    </source>
</evidence>
<keyword evidence="9" id="KW-1114">Inhibition of host interferon signaling pathway by virus</keyword>
<evidence type="ECO:0000256" key="18">
    <source>
        <dbReference type="ARBA" id="ARBA00023319"/>
    </source>
</evidence>
<dbReference type="PROSITE" id="PS50835">
    <property type="entry name" value="IG_LIKE"/>
    <property type="match status" value="3"/>
</dbReference>
<keyword evidence="9" id="KW-0899">Viral immunoevasion</keyword>
<dbReference type="Pfam" id="PF18452">
    <property type="entry name" value="Ig_6"/>
    <property type="match status" value="1"/>
</dbReference>
<evidence type="ECO:0000256" key="14">
    <source>
        <dbReference type="ARBA" id="ARBA00023170"/>
    </source>
</evidence>
<keyword evidence="23" id="KW-1185">Reference proteome</keyword>
<dbReference type="GO" id="GO:0016020">
    <property type="term" value="C:membrane"/>
    <property type="evidence" value="ECO:0007669"/>
    <property type="project" value="UniProtKB-SubCell"/>
</dbReference>
<dbReference type="InterPro" id="IPR003598">
    <property type="entry name" value="Ig_sub2"/>
</dbReference>
<accession>A0AAJ7WR31</accession>
<dbReference type="InterPro" id="IPR013151">
    <property type="entry name" value="Immunoglobulin_dom"/>
</dbReference>
<dbReference type="InterPro" id="IPR036179">
    <property type="entry name" value="Ig-like_dom_sf"/>
</dbReference>
<evidence type="ECO:0000256" key="12">
    <source>
        <dbReference type="ARBA" id="ARBA00023136"/>
    </source>
</evidence>
<keyword evidence="4" id="KW-1090">Inhibition of host innate immune response by virus</keyword>
<reference evidence="24" key="1">
    <citation type="submission" date="2025-08" db="UniProtKB">
        <authorList>
            <consortium name="RefSeq"/>
        </authorList>
    </citation>
    <scope>IDENTIFICATION</scope>
    <source>
        <tissue evidence="24">Sperm</tissue>
    </source>
</reference>
<evidence type="ECO:0000256" key="3">
    <source>
        <dbReference type="ARBA" id="ARBA00022518"/>
    </source>
</evidence>
<dbReference type="GO" id="GO:0006954">
    <property type="term" value="P:inflammatory response"/>
    <property type="evidence" value="ECO:0007669"/>
    <property type="project" value="UniProtKB-KW"/>
</dbReference>
<dbReference type="GO" id="GO:0016787">
    <property type="term" value="F:hydrolase activity"/>
    <property type="evidence" value="ECO:0007669"/>
    <property type="project" value="UniProtKB-KW"/>
</dbReference>
<evidence type="ECO:0000256" key="19">
    <source>
        <dbReference type="ARBA" id="ARBA00038761"/>
    </source>
</evidence>
<evidence type="ECO:0000256" key="9">
    <source>
        <dbReference type="ARBA" id="ARBA00022830"/>
    </source>
</evidence>
<dbReference type="InterPro" id="IPR007110">
    <property type="entry name" value="Ig-like_dom"/>
</dbReference>
<evidence type="ECO:0000313" key="24">
    <source>
        <dbReference type="RefSeq" id="XP_032805613.1"/>
    </source>
</evidence>
<evidence type="ECO:0000256" key="13">
    <source>
        <dbReference type="ARBA" id="ARBA00023157"/>
    </source>
</evidence>
<keyword evidence="15" id="KW-0325">Glycoprotein</keyword>
<keyword evidence="8" id="KW-0378">Hydrolase</keyword>
<evidence type="ECO:0000256" key="8">
    <source>
        <dbReference type="ARBA" id="ARBA00022801"/>
    </source>
</evidence>
<dbReference type="Gene3D" id="2.60.40.10">
    <property type="entry name" value="Immunoglobulins"/>
    <property type="match status" value="3"/>
</dbReference>
<dbReference type="Pfam" id="PF00047">
    <property type="entry name" value="ig"/>
    <property type="match status" value="1"/>
</dbReference>
<keyword evidence="6" id="KW-0732">Signal</keyword>
<keyword evidence="3" id="KW-0244">Early protein</keyword>